<evidence type="ECO:0000313" key="2">
    <source>
        <dbReference type="EMBL" id="OWY33881.1"/>
    </source>
</evidence>
<organism evidence="2 3">
    <name type="scientific">Herbaspirillum aquaticum</name>
    <dbReference type="NCBI Taxonomy" id="568783"/>
    <lineage>
        <taxon>Bacteria</taxon>
        <taxon>Pseudomonadati</taxon>
        <taxon>Pseudomonadota</taxon>
        <taxon>Betaproteobacteria</taxon>
        <taxon>Burkholderiales</taxon>
        <taxon>Oxalobacteraceae</taxon>
        <taxon>Herbaspirillum</taxon>
    </lineage>
</organism>
<dbReference type="Pfam" id="PF01177">
    <property type="entry name" value="Asp_Glu_race"/>
    <property type="match status" value="1"/>
</dbReference>
<evidence type="ECO:0000313" key="3">
    <source>
        <dbReference type="Proteomes" id="UP000214747"/>
    </source>
</evidence>
<dbReference type="InterPro" id="IPR015942">
    <property type="entry name" value="Asp/Glu/hydantoin_racemase"/>
</dbReference>
<comment type="similarity">
    <text evidence="1">Belongs to the HyuE racemase family.</text>
</comment>
<evidence type="ECO:0000256" key="1">
    <source>
        <dbReference type="ARBA" id="ARBA00038414"/>
    </source>
</evidence>
<accession>A0A225STE5</accession>
<dbReference type="GO" id="GO:0047661">
    <property type="term" value="F:amino-acid racemase activity"/>
    <property type="evidence" value="ECO:0007669"/>
    <property type="project" value="InterPro"/>
</dbReference>
<reference evidence="2 3" key="1">
    <citation type="journal article" date="2010" name="Int. J. Syst. Evol. Microbiol.">
        <title>Reclassification of Herbaspirillum putei as a later heterotypic synonym of Herbaspirillum huttiense, with the description of H. huttiense subsp. huttiense subsp. nov. and H. huttiense subsp. putei subsp. nov., comb. nov., and description of Herbaspirillum aquaticum sp. nov.</title>
        <authorList>
            <person name="Dobritsa A.P."/>
            <person name="Reddy M.C."/>
            <person name="Samadpour M."/>
        </authorList>
    </citation>
    <scope>NUCLEOTIDE SEQUENCE [LARGE SCALE GENOMIC DNA]</scope>
    <source>
        <strain evidence="2 3">IEH 4430</strain>
    </source>
</reference>
<comment type="caution">
    <text evidence="2">The sequence shown here is derived from an EMBL/GenBank/DDBJ whole genome shotgun (WGS) entry which is preliminary data.</text>
</comment>
<proteinExistence type="inferred from homology"/>
<protein>
    <submittedName>
        <fullName evidence="2">Hydantoin racemase</fullName>
    </submittedName>
</protein>
<dbReference type="Proteomes" id="UP000214747">
    <property type="component" value="Unassembled WGS sequence"/>
</dbReference>
<dbReference type="InterPro" id="IPR052186">
    <property type="entry name" value="Hydantoin_racemase-like"/>
</dbReference>
<dbReference type="PANTHER" id="PTHR28047:SF5">
    <property type="entry name" value="PROTEIN DCG1"/>
    <property type="match status" value="1"/>
</dbReference>
<dbReference type="EMBL" id="NJGV01000013">
    <property type="protein sequence ID" value="OWY33881.1"/>
    <property type="molecule type" value="Genomic_DNA"/>
</dbReference>
<gene>
    <name evidence="2" type="ORF">CEJ45_14710</name>
</gene>
<dbReference type="PANTHER" id="PTHR28047">
    <property type="entry name" value="PROTEIN DCG1"/>
    <property type="match status" value="1"/>
</dbReference>
<dbReference type="Gene3D" id="3.40.50.12500">
    <property type="match status" value="1"/>
</dbReference>
<dbReference type="AlphaFoldDB" id="A0A225STE5"/>
<dbReference type="RefSeq" id="WP_088755832.1">
    <property type="nucleotide sequence ID" value="NZ_NJGV01000013.1"/>
</dbReference>
<dbReference type="InterPro" id="IPR053714">
    <property type="entry name" value="Iso_Racemase_Enz_sf"/>
</dbReference>
<name>A0A225STE5_9BURK</name>
<keyword evidence="3" id="KW-1185">Reference proteome</keyword>
<sequence length="221" mass="22615">MPHILLINPNSSQATTEMMVAIARSTLPAGYALSGVSARQGPGMIVNAVELAAAGEEVERNWREGGRHSVGAIISAFGDPGIERLRALDGRPVAGLCEASMLEAAEGGRRFGVATVTPELADVIGEKAQQAGVAGRYTGIRLTAGDPRVLAADPQALEEALAEAVRACVERDGAEAVVIGGGPLGQAALALAQRFPVPVIAPIPAAVRYLLKALQALEAAA</sequence>